<dbReference type="CDD" id="cd12432">
    <property type="entry name" value="RRM_ACINU"/>
    <property type="match status" value="1"/>
</dbReference>
<sequence>MRRKSERKPKETKASPEKPRRSNRSSRRRKKSSSSEAESEVAEVESSDEEVPVAKKGRSRLSNTESESEKPQDSGRPTRQRRGQAAIQEDKTDSSFVEEEVVEETEPKTQKSEVETSEEKIAASVESTNGTELSNEVDQPEGNQGRSESVESSPSPIRKKRRDTVEDQKPSADEEMNENGNDSSIKDSKISEADDDDVVQINAEPVEDLESTQDKISNLGRSESPELNYSPDRTDARKSGGVDSQRGDDTRCDSDSDNSDGESGARKSMQSSVRQVDTSQKQRSKDDPSAGVEKGVAAQEGHKDGSGKREEKDEDDIVELKDLTQDDDIQEIGEVVLKTSAAPLPRDQRKRRWGTCRAAKVETPVVISSDYLKTIIPDVKPIAEDELNFSDEKLTGDEEEEGEIKTPREASDDELICDQTVILDEEKPMDKKDKDKTERKKSEKHDKDGKSSDKKRDSKELSKASPAEVNNKGKQVVRKISIVSEEAKKLARPPTPSKNVPSSVLLITNLVRPFTIIQLRELLQRTGKIQEGGFWIDAIKSKCIVEFENEDQAVETRHALHDVRWPVSNPKLLHVDFCKKEDLIKAQASTADSARKMENILADPYAIKKAKGNAPVREWDVGKPSFPDEILSNERSKGGLRGFDDIKVERDRERERKDRIRDRDRDREIDRERERDLERDRDRKNRKDKNRRSRSPGSLEPPVRRQRRKDDEAPAKLLDDLFCKTKTLPCIYWLPLSNEQIAMKEEQRRLHLAEFNKRMSGKSSDKDKFDRDRGKESTRDRDRDSRRKDRSRDRDRK</sequence>
<proteinExistence type="predicted"/>
<keyword evidence="3" id="KW-1185">Reference proteome</keyword>
<feature type="compositionally biased region" description="Basic and acidic residues" evidence="1">
    <location>
        <begin position="232"/>
        <end position="254"/>
    </location>
</feature>
<dbReference type="InterPro" id="IPR012677">
    <property type="entry name" value="Nucleotide-bd_a/b_plait_sf"/>
</dbReference>
<dbReference type="InterPro" id="IPR034257">
    <property type="entry name" value="Acinus_RRM"/>
</dbReference>
<dbReference type="Pfam" id="PF16294">
    <property type="entry name" value="RSB_motif"/>
    <property type="match status" value="1"/>
</dbReference>
<feature type="region of interest" description="Disordered" evidence="1">
    <location>
        <begin position="1"/>
        <end position="329"/>
    </location>
</feature>
<dbReference type="GO" id="GO:0008380">
    <property type="term" value="P:RNA splicing"/>
    <property type="evidence" value="ECO:0007669"/>
    <property type="project" value="TreeGrafter"/>
</dbReference>
<feature type="compositionally biased region" description="Basic and acidic residues" evidence="1">
    <location>
        <begin position="424"/>
        <end position="462"/>
    </location>
</feature>
<feature type="compositionally biased region" description="Polar residues" evidence="1">
    <location>
        <begin position="125"/>
        <end position="155"/>
    </location>
</feature>
<dbReference type="Proteomes" id="UP001152759">
    <property type="component" value="Chromosome 5"/>
</dbReference>
<dbReference type="KEGG" id="btab:109030858"/>
<feature type="region of interest" description="Disordered" evidence="1">
    <location>
        <begin position="753"/>
        <end position="797"/>
    </location>
</feature>
<feature type="compositionally biased region" description="Polar residues" evidence="1">
    <location>
        <begin position="214"/>
        <end position="227"/>
    </location>
</feature>
<dbReference type="GO" id="GO:0071011">
    <property type="term" value="C:precatalytic spliceosome"/>
    <property type="evidence" value="ECO:0007669"/>
    <property type="project" value="TreeGrafter"/>
</dbReference>
<feature type="compositionally biased region" description="Basic residues" evidence="1">
    <location>
        <begin position="21"/>
        <end position="32"/>
    </location>
</feature>
<evidence type="ECO:0000256" key="1">
    <source>
        <dbReference type="SAM" id="MobiDB-lite"/>
    </source>
</evidence>
<dbReference type="Gene3D" id="3.30.70.330">
    <property type="match status" value="1"/>
</dbReference>
<dbReference type="EMBL" id="OU963866">
    <property type="protein sequence ID" value="CAH0391105.1"/>
    <property type="molecule type" value="Genomic_DNA"/>
</dbReference>
<protein>
    <recommendedName>
        <fullName evidence="4">Apoptotic chromatin condensation inducer in the nucleus</fullName>
    </recommendedName>
</protein>
<gene>
    <name evidence="2" type="ORF">BEMITA_LOCUS9754</name>
</gene>
<dbReference type="SUPFAM" id="SSF54928">
    <property type="entry name" value="RNA-binding domain, RBD"/>
    <property type="match status" value="1"/>
</dbReference>
<dbReference type="InterPro" id="IPR035979">
    <property type="entry name" value="RBD_domain_sf"/>
</dbReference>
<dbReference type="AlphaFoldDB" id="A0A9P0F407"/>
<evidence type="ECO:0000313" key="3">
    <source>
        <dbReference type="Proteomes" id="UP001152759"/>
    </source>
</evidence>
<feature type="compositionally biased region" description="Basic and acidic residues" evidence="1">
    <location>
        <begin position="163"/>
        <end position="172"/>
    </location>
</feature>
<feature type="compositionally biased region" description="Basic and acidic residues" evidence="1">
    <location>
        <begin position="300"/>
        <end position="311"/>
    </location>
</feature>
<feature type="compositionally biased region" description="Polar residues" evidence="1">
    <location>
        <begin position="268"/>
        <end position="281"/>
    </location>
</feature>
<feature type="compositionally biased region" description="Basic and acidic residues" evidence="1">
    <location>
        <begin position="105"/>
        <end position="121"/>
    </location>
</feature>
<dbReference type="GO" id="GO:0061574">
    <property type="term" value="C:ASAP complex"/>
    <property type="evidence" value="ECO:0007669"/>
    <property type="project" value="TreeGrafter"/>
</dbReference>
<feature type="compositionally biased region" description="Basic and acidic residues" evidence="1">
    <location>
        <begin position="8"/>
        <end position="20"/>
    </location>
</feature>
<feature type="compositionally biased region" description="Basic and acidic residues" evidence="1">
    <location>
        <begin position="651"/>
        <end position="685"/>
    </location>
</feature>
<dbReference type="InterPro" id="IPR032552">
    <property type="entry name" value="RSB_motif"/>
</dbReference>
<name>A0A9P0F407_BEMTA</name>
<organism evidence="2 3">
    <name type="scientific">Bemisia tabaci</name>
    <name type="common">Sweetpotato whitefly</name>
    <name type="synonym">Aleurodes tabaci</name>
    <dbReference type="NCBI Taxonomy" id="7038"/>
    <lineage>
        <taxon>Eukaryota</taxon>
        <taxon>Metazoa</taxon>
        <taxon>Ecdysozoa</taxon>
        <taxon>Arthropoda</taxon>
        <taxon>Hexapoda</taxon>
        <taxon>Insecta</taxon>
        <taxon>Pterygota</taxon>
        <taxon>Neoptera</taxon>
        <taxon>Paraneoptera</taxon>
        <taxon>Hemiptera</taxon>
        <taxon>Sternorrhyncha</taxon>
        <taxon>Aleyrodoidea</taxon>
        <taxon>Aleyrodidae</taxon>
        <taxon>Aleyrodinae</taxon>
        <taxon>Bemisia</taxon>
    </lineage>
</organism>
<feature type="region of interest" description="Disordered" evidence="1">
    <location>
        <begin position="381"/>
        <end position="472"/>
    </location>
</feature>
<accession>A0A9P0F407</accession>
<feature type="compositionally biased region" description="Acidic residues" evidence="1">
    <location>
        <begin position="37"/>
        <end position="51"/>
    </location>
</feature>
<evidence type="ECO:0008006" key="4">
    <source>
        <dbReference type="Google" id="ProtNLM"/>
    </source>
</evidence>
<feature type="region of interest" description="Disordered" evidence="1">
    <location>
        <begin position="651"/>
        <end position="712"/>
    </location>
</feature>
<reference evidence="2" key="1">
    <citation type="submission" date="2021-12" db="EMBL/GenBank/DDBJ databases">
        <authorList>
            <person name="King R."/>
        </authorList>
    </citation>
    <scope>NUCLEOTIDE SEQUENCE</scope>
</reference>
<evidence type="ECO:0000313" key="2">
    <source>
        <dbReference type="EMBL" id="CAH0391105.1"/>
    </source>
</evidence>
<dbReference type="GO" id="GO:0003723">
    <property type="term" value="F:RNA binding"/>
    <property type="evidence" value="ECO:0007669"/>
    <property type="project" value="TreeGrafter"/>
</dbReference>
<dbReference type="PANTHER" id="PTHR46589">
    <property type="entry name" value="APOPTOTIC CHROMATIN CONDENSATION INDUCER IN THE NUCLEUS"/>
    <property type="match status" value="1"/>
</dbReference>
<dbReference type="InterPro" id="IPR052793">
    <property type="entry name" value="EJC-associated_protein"/>
</dbReference>
<dbReference type="PANTHER" id="PTHR46589:SF1">
    <property type="entry name" value="APOPTOTIC CHROMATIN CONDENSATION INDUCER IN THE NUCLEUS"/>
    <property type="match status" value="1"/>
</dbReference>